<dbReference type="EC" id="2.7.13.3" evidence="3"/>
<dbReference type="InterPro" id="IPR005467">
    <property type="entry name" value="His_kinase_dom"/>
</dbReference>
<feature type="domain" description="Histidine kinase" evidence="13">
    <location>
        <begin position="393"/>
        <end position="609"/>
    </location>
</feature>
<dbReference type="Pfam" id="PF08448">
    <property type="entry name" value="PAS_4"/>
    <property type="match status" value="1"/>
</dbReference>
<keyword evidence="5" id="KW-0808">Transferase</keyword>
<dbReference type="InterPro" id="IPR000014">
    <property type="entry name" value="PAS"/>
</dbReference>
<dbReference type="NCBIfam" id="TIGR00229">
    <property type="entry name" value="sensory_box"/>
    <property type="match status" value="1"/>
</dbReference>
<dbReference type="Pfam" id="PF00672">
    <property type="entry name" value="HAMP"/>
    <property type="match status" value="1"/>
</dbReference>
<dbReference type="SMART" id="SM00091">
    <property type="entry name" value="PAS"/>
    <property type="match status" value="1"/>
</dbReference>
<dbReference type="InterPro" id="IPR003594">
    <property type="entry name" value="HATPase_dom"/>
</dbReference>
<keyword evidence="9" id="KW-0067">ATP-binding</keyword>
<gene>
    <name evidence="17" type="ORF">DSOUD_2590</name>
</gene>
<evidence type="ECO:0000313" key="17">
    <source>
        <dbReference type="EMBL" id="ALC17343.1"/>
    </source>
</evidence>
<evidence type="ECO:0000259" key="16">
    <source>
        <dbReference type="PROSITE" id="PS50885"/>
    </source>
</evidence>
<dbReference type="Gene3D" id="1.10.287.130">
    <property type="match status" value="1"/>
</dbReference>
<evidence type="ECO:0000256" key="12">
    <source>
        <dbReference type="ARBA" id="ARBA00023136"/>
    </source>
</evidence>
<evidence type="ECO:0000313" key="18">
    <source>
        <dbReference type="Proteomes" id="UP000057158"/>
    </source>
</evidence>
<dbReference type="InterPro" id="IPR036097">
    <property type="entry name" value="HisK_dim/P_sf"/>
</dbReference>
<dbReference type="Proteomes" id="UP000057158">
    <property type="component" value="Chromosome"/>
</dbReference>
<dbReference type="InterPro" id="IPR013656">
    <property type="entry name" value="PAS_4"/>
</dbReference>
<evidence type="ECO:0000256" key="8">
    <source>
        <dbReference type="ARBA" id="ARBA00022777"/>
    </source>
</evidence>
<dbReference type="Pfam" id="PF02518">
    <property type="entry name" value="HATPase_c"/>
    <property type="match status" value="1"/>
</dbReference>
<dbReference type="PATRIC" id="fig|1603606.3.peg.2808"/>
<keyword evidence="7" id="KW-0547">Nucleotide-binding</keyword>
<dbReference type="CDD" id="cd00082">
    <property type="entry name" value="HisKA"/>
    <property type="match status" value="1"/>
</dbReference>
<dbReference type="PANTHER" id="PTHR42878:SF7">
    <property type="entry name" value="SENSOR HISTIDINE KINASE GLRK"/>
    <property type="match status" value="1"/>
</dbReference>
<dbReference type="FunFam" id="3.30.565.10:FF:000006">
    <property type="entry name" value="Sensor histidine kinase WalK"/>
    <property type="match status" value="1"/>
</dbReference>
<dbReference type="InterPro" id="IPR000700">
    <property type="entry name" value="PAS-assoc_C"/>
</dbReference>
<evidence type="ECO:0000256" key="11">
    <source>
        <dbReference type="ARBA" id="ARBA00023012"/>
    </source>
</evidence>
<dbReference type="InterPro" id="IPR003661">
    <property type="entry name" value="HisK_dim/P_dom"/>
</dbReference>
<dbReference type="GO" id="GO:0000155">
    <property type="term" value="F:phosphorelay sensor kinase activity"/>
    <property type="evidence" value="ECO:0007669"/>
    <property type="project" value="InterPro"/>
</dbReference>
<dbReference type="CDD" id="cd06225">
    <property type="entry name" value="HAMP"/>
    <property type="match status" value="1"/>
</dbReference>
<dbReference type="SUPFAM" id="SSF158472">
    <property type="entry name" value="HAMP domain-like"/>
    <property type="match status" value="1"/>
</dbReference>
<feature type="domain" description="PAC" evidence="15">
    <location>
        <begin position="337"/>
        <end position="389"/>
    </location>
</feature>
<dbReference type="AlphaFoldDB" id="A0A0M3QG79"/>
<dbReference type="RefSeq" id="WP_053551358.1">
    <property type="nucleotide sequence ID" value="NZ_CP010802.1"/>
</dbReference>
<sequence>MRSTLRRKILLVLVTLMVIFGATVAISIQLSVAFSLRRELEKRGISIAKHLAQQSINSVLARDRLALRIAAANQKKIEEDIVYIYFEGISPGEILGHSFGDTFPSALMETRRLPPGQTHGIRRILTEFGTVYDIAAPIAHGGLGEVHLGLSASSVENSASEIAREILVITLLVTGAGILLAIPLSAAIAGPIRRLTDIAEAVAEGDLDQQIPPGGRDEIGQLSRSFSHMLQELRKSRENLLAGYRDLAAEVQRRQLAENQLATQLNFLSTLMDELPSPVFFKDTAGRFLGCNRAFEDFLGRSRDEIIGRTTFDLVPEEEARIHAKQDSGVFASQKGCSYEEQFTSTDGAVRKVLFHKATFNDERGELAGLVGILVDITAEREIAALRREFVSTAAHEFQTPLAAILGFSELLSDSANLTEELRCEYLAIVQERAEFLSRQVDKLLNVSRLENGGTLPLTLGPCPMDQLILQSLRSHQQTVRTHRFEWSLPSPCPPVTGDRDRITQVLDNLLGNAVKYTPKGGTIRVAAAFTAQALEVCIADEGPGLAPEHLERIFEKFYRVTNHDAAPSGTGLGLYLCRAIIEAHGGTIVAESTLNQGTRLSFSLPLIPSLQNPSP</sequence>
<keyword evidence="11" id="KW-0902">Two-component regulatory system</keyword>
<evidence type="ECO:0000256" key="10">
    <source>
        <dbReference type="ARBA" id="ARBA00022989"/>
    </source>
</evidence>
<dbReference type="InterPro" id="IPR036890">
    <property type="entry name" value="HATPase_C_sf"/>
</dbReference>
<dbReference type="SUPFAM" id="SSF55785">
    <property type="entry name" value="PYP-like sensor domain (PAS domain)"/>
    <property type="match status" value="1"/>
</dbReference>
<keyword evidence="8 17" id="KW-0418">Kinase</keyword>
<dbReference type="InterPro" id="IPR035965">
    <property type="entry name" value="PAS-like_dom_sf"/>
</dbReference>
<dbReference type="CDD" id="cd00075">
    <property type="entry name" value="HATPase"/>
    <property type="match status" value="1"/>
</dbReference>
<dbReference type="PRINTS" id="PR00344">
    <property type="entry name" value="BCTRLSENSOR"/>
</dbReference>
<dbReference type="SUPFAM" id="SSF55874">
    <property type="entry name" value="ATPase domain of HSP90 chaperone/DNA topoisomerase II/histidine kinase"/>
    <property type="match status" value="1"/>
</dbReference>
<evidence type="ECO:0000256" key="7">
    <source>
        <dbReference type="ARBA" id="ARBA00022741"/>
    </source>
</evidence>
<evidence type="ECO:0000259" key="14">
    <source>
        <dbReference type="PROSITE" id="PS50112"/>
    </source>
</evidence>
<dbReference type="EMBL" id="CP010802">
    <property type="protein sequence ID" value="ALC17343.1"/>
    <property type="molecule type" value="Genomic_DNA"/>
</dbReference>
<dbReference type="InterPro" id="IPR004358">
    <property type="entry name" value="Sig_transdc_His_kin-like_C"/>
</dbReference>
<dbReference type="SUPFAM" id="SSF47384">
    <property type="entry name" value="Homodimeric domain of signal transducing histidine kinase"/>
    <property type="match status" value="1"/>
</dbReference>
<evidence type="ECO:0000259" key="15">
    <source>
        <dbReference type="PROSITE" id="PS50113"/>
    </source>
</evidence>
<dbReference type="InterPro" id="IPR050351">
    <property type="entry name" value="BphY/WalK/GraS-like"/>
</dbReference>
<dbReference type="SMART" id="SM00387">
    <property type="entry name" value="HATPase_c"/>
    <property type="match status" value="1"/>
</dbReference>
<proteinExistence type="predicted"/>
<evidence type="ECO:0000256" key="5">
    <source>
        <dbReference type="ARBA" id="ARBA00022679"/>
    </source>
</evidence>
<evidence type="ECO:0000256" key="2">
    <source>
        <dbReference type="ARBA" id="ARBA00004141"/>
    </source>
</evidence>
<evidence type="ECO:0000256" key="1">
    <source>
        <dbReference type="ARBA" id="ARBA00000085"/>
    </source>
</evidence>
<dbReference type="GO" id="GO:0007234">
    <property type="term" value="P:osmosensory signaling via phosphorelay pathway"/>
    <property type="evidence" value="ECO:0007669"/>
    <property type="project" value="TreeGrafter"/>
</dbReference>
<organism evidence="17 18">
    <name type="scientific">Desulfuromonas soudanensis</name>
    <dbReference type="NCBI Taxonomy" id="1603606"/>
    <lineage>
        <taxon>Bacteria</taxon>
        <taxon>Pseudomonadati</taxon>
        <taxon>Thermodesulfobacteriota</taxon>
        <taxon>Desulfuromonadia</taxon>
        <taxon>Desulfuromonadales</taxon>
        <taxon>Desulfuromonadaceae</taxon>
        <taxon>Desulfuromonas</taxon>
    </lineage>
</organism>
<dbReference type="CDD" id="cd00130">
    <property type="entry name" value="PAS"/>
    <property type="match status" value="1"/>
</dbReference>
<dbReference type="GO" id="GO:0016020">
    <property type="term" value="C:membrane"/>
    <property type="evidence" value="ECO:0007669"/>
    <property type="project" value="UniProtKB-SubCell"/>
</dbReference>
<dbReference type="PROSITE" id="PS50112">
    <property type="entry name" value="PAS"/>
    <property type="match status" value="1"/>
</dbReference>
<dbReference type="GO" id="GO:0030295">
    <property type="term" value="F:protein kinase activator activity"/>
    <property type="evidence" value="ECO:0007669"/>
    <property type="project" value="TreeGrafter"/>
</dbReference>
<keyword evidence="6" id="KW-0812">Transmembrane</keyword>
<dbReference type="Gene3D" id="6.10.340.10">
    <property type="match status" value="1"/>
</dbReference>
<dbReference type="GO" id="GO:0005524">
    <property type="term" value="F:ATP binding"/>
    <property type="evidence" value="ECO:0007669"/>
    <property type="project" value="UniProtKB-KW"/>
</dbReference>
<dbReference type="SMART" id="SM00388">
    <property type="entry name" value="HisKA"/>
    <property type="match status" value="1"/>
</dbReference>
<dbReference type="STRING" id="1603606.DSOUD_2590"/>
<dbReference type="KEGG" id="des:DSOUD_2590"/>
<name>A0A0M3QG79_9BACT</name>
<comment type="subcellular location">
    <subcellularLocation>
        <location evidence="2">Membrane</location>
        <topology evidence="2">Multi-pass membrane protein</topology>
    </subcellularLocation>
</comment>
<evidence type="ECO:0000256" key="9">
    <source>
        <dbReference type="ARBA" id="ARBA00022840"/>
    </source>
</evidence>
<dbReference type="GO" id="GO:0000156">
    <property type="term" value="F:phosphorelay response regulator activity"/>
    <property type="evidence" value="ECO:0007669"/>
    <property type="project" value="TreeGrafter"/>
</dbReference>
<feature type="domain" description="HAMP" evidence="16">
    <location>
        <begin position="186"/>
        <end position="238"/>
    </location>
</feature>
<evidence type="ECO:0000256" key="4">
    <source>
        <dbReference type="ARBA" id="ARBA00022553"/>
    </source>
</evidence>
<dbReference type="PROSITE" id="PS50113">
    <property type="entry name" value="PAC"/>
    <property type="match status" value="1"/>
</dbReference>
<keyword evidence="10" id="KW-1133">Transmembrane helix</keyword>
<evidence type="ECO:0000259" key="13">
    <source>
        <dbReference type="PROSITE" id="PS50109"/>
    </source>
</evidence>
<accession>A0A0M3QG79</accession>
<dbReference type="PROSITE" id="PS50885">
    <property type="entry name" value="HAMP"/>
    <property type="match status" value="1"/>
</dbReference>
<dbReference type="Gene3D" id="3.30.450.20">
    <property type="entry name" value="PAS domain"/>
    <property type="match status" value="1"/>
</dbReference>
<dbReference type="PROSITE" id="PS50109">
    <property type="entry name" value="HIS_KIN"/>
    <property type="match status" value="1"/>
</dbReference>
<dbReference type="Pfam" id="PF00512">
    <property type="entry name" value="HisKA"/>
    <property type="match status" value="1"/>
</dbReference>
<evidence type="ECO:0000256" key="3">
    <source>
        <dbReference type="ARBA" id="ARBA00012438"/>
    </source>
</evidence>
<keyword evidence="18" id="KW-1185">Reference proteome</keyword>
<evidence type="ECO:0000256" key="6">
    <source>
        <dbReference type="ARBA" id="ARBA00022692"/>
    </source>
</evidence>
<dbReference type="InterPro" id="IPR003660">
    <property type="entry name" value="HAMP_dom"/>
</dbReference>
<dbReference type="Gene3D" id="3.30.565.10">
    <property type="entry name" value="Histidine kinase-like ATPase, C-terminal domain"/>
    <property type="match status" value="1"/>
</dbReference>
<keyword evidence="4" id="KW-0597">Phosphoprotein</keyword>
<comment type="catalytic activity">
    <reaction evidence="1">
        <text>ATP + protein L-histidine = ADP + protein N-phospho-L-histidine.</text>
        <dbReference type="EC" id="2.7.13.3"/>
    </reaction>
</comment>
<protein>
    <recommendedName>
        <fullName evidence="3">histidine kinase</fullName>
        <ecNumber evidence="3">2.7.13.3</ecNumber>
    </recommendedName>
</protein>
<feature type="domain" description="PAS" evidence="14">
    <location>
        <begin position="264"/>
        <end position="319"/>
    </location>
</feature>
<dbReference type="PANTHER" id="PTHR42878">
    <property type="entry name" value="TWO-COMPONENT HISTIDINE KINASE"/>
    <property type="match status" value="1"/>
</dbReference>
<reference evidence="17 18" key="1">
    <citation type="submission" date="2015-07" db="EMBL/GenBank/DDBJ databases">
        <title>Isolation and Genomic Characterization of a Novel Halophilic Metal-Reducing Deltaproteobacterium from the Deep Subsurface.</title>
        <authorList>
            <person name="Badalamenti J.P."/>
            <person name="Summers Z.M."/>
            <person name="Gralnick J.A."/>
            <person name="Bond D.R."/>
        </authorList>
    </citation>
    <scope>NUCLEOTIDE SEQUENCE [LARGE SCALE GENOMIC DNA]</scope>
    <source>
        <strain evidence="17 18">WTL</strain>
    </source>
</reference>
<keyword evidence="12" id="KW-0472">Membrane</keyword>
<dbReference type="SMART" id="SM00304">
    <property type="entry name" value="HAMP"/>
    <property type="match status" value="1"/>
</dbReference>